<sequence length="177" mass="19834">MQFTTCILRKTLLIIVITNYIGTKCPLPGVPENGQVIMDKASNASLNSRFYHVDYRCDDGFVLIGPSRIFCDPTNSSWSAETPVCATNVALFKPAVHSSTHSDTLTNYHANLSTDGITNGQCSSTRLDDRDPWLQIDLLAVYDIHAVELKFPITERDWHISSFFGYTKTSITLTRMH</sequence>
<dbReference type="InterPro" id="IPR000436">
    <property type="entry name" value="Sushi_SCR_CCP_dom"/>
</dbReference>
<evidence type="ECO:0000256" key="1">
    <source>
        <dbReference type="ARBA" id="ARBA00023157"/>
    </source>
</evidence>
<dbReference type="InterPro" id="IPR035976">
    <property type="entry name" value="Sushi/SCR/CCP_sf"/>
</dbReference>
<dbReference type="Gene3D" id="2.60.120.260">
    <property type="entry name" value="Galactose-binding domain-like"/>
    <property type="match status" value="1"/>
</dbReference>
<dbReference type="CDD" id="cd00033">
    <property type="entry name" value="CCP"/>
    <property type="match status" value="1"/>
</dbReference>
<keyword evidence="1" id="KW-1015">Disulfide bond</keyword>
<dbReference type="WBParaSite" id="nRc.2.0.1.t14623-RA">
    <property type="protein sequence ID" value="nRc.2.0.1.t14623-RA"/>
    <property type="gene ID" value="nRc.2.0.1.g14623"/>
</dbReference>
<dbReference type="Proteomes" id="UP000887565">
    <property type="component" value="Unplaced"/>
</dbReference>
<dbReference type="Pfam" id="PF00084">
    <property type="entry name" value="Sushi"/>
    <property type="match status" value="1"/>
</dbReference>
<proteinExistence type="predicted"/>
<evidence type="ECO:0000313" key="6">
    <source>
        <dbReference type="WBParaSite" id="nRc.2.0.1.t14623-RA"/>
    </source>
</evidence>
<accession>A0A915IMD4</accession>
<feature type="chain" id="PRO_5037273804" evidence="3">
    <location>
        <begin position="24"/>
        <end position="177"/>
    </location>
</feature>
<dbReference type="PROSITE" id="PS50923">
    <property type="entry name" value="SUSHI"/>
    <property type="match status" value="1"/>
</dbReference>
<dbReference type="SUPFAM" id="SSF57535">
    <property type="entry name" value="Complement control module/SCR domain"/>
    <property type="match status" value="1"/>
</dbReference>
<evidence type="ECO:0000256" key="3">
    <source>
        <dbReference type="SAM" id="SignalP"/>
    </source>
</evidence>
<dbReference type="InterPro" id="IPR008979">
    <property type="entry name" value="Galactose-bd-like_sf"/>
</dbReference>
<keyword evidence="5" id="KW-1185">Reference proteome</keyword>
<dbReference type="Gene3D" id="2.10.70.10">
    <property type="entry name" value="Complement Module, domain 1"/>
    <property type="match status" value="1"/>
</dbReference>
<feature type="domain" description="Sushi" evidence="4">
    <location>
        <begin position="23"/>
        <end position="87"/>
    </location>
</feature>
<evidence type="ECO:0000313" key="5">
    <source>
        <dbReference type="Proteomes" id="UP000887565"/>
    </source>
</evidence>
<dbReference type="SMART" id="SM00032">
    <property type="entry name" value="CCP"/>
    <property type="match status" value="1"/>
</dbReference>
<evidence type="ECO:0000256" key="2">
    <source>
        <dbReference type="PROSITE-ProRule" id="PRU00302"/>
    </source>
</evidence>
<organism evidence="5 6">
    <name type="scientific">Romanomermis culicivorax</name>
    <name type="common">Nematode worm</name>
    <dbReference type="NCBI Taxonomy" id="13658"/>
    <lineage>
        <taxon>Eukaryota</taxon>
        <taxon>Metazoa</taxon>
        <taxon>Ecdysozoa</taxon>
        <taxon>Nematoda</taxon>
        <taxon>Enoplea</taxon>
        <taxon>Dorylaimia</taxon>
        <taxon>Mermithida</taxon>
        <taxon>Mermithoidea</taxon>
        <taxon>Mermithidae</taxon>
        <taxon>Romanomermis</taxon>
    </lineage>
</organism>
<keyword evidence="2" id="KW-0768">Sushi</keyword>
<feature type="signal peptide" evidence="3">
    <location>
        <begin position="1"/>
        <end position="23"/>
    </location>
</feature>
<keyword evidence="3" id="KW-0732">Signal</keyword>
<comment type="caution">
    <text evidence="2">Lacks conserved residue(s) required for the propagation of feature annotation.</text>
</comment>
<protein>
    <submittedName>
        <fullName evidence="6">Sushi domain-containing protein</fullName>
    </submittedName>
</protein>
<reference evidence="6" key="1">
    <citation type="submission" date="2022-11" db="UniProtKB">
        <authorList>
            <consortium name="WormBaseParasite"/>
        </authorList>
    </citation>
    <scope>IDENTIFICATION</scope>
</reference>
<name>A0A915IMD4_ROMCU</name>
<dbReference type="SUPFAM" id="SSF49785">
    <property type="entry name" value="Galactose-binding domain-like"/>
    <property type="match status" value="1"/>
</dbReference>
<dbReference type="AlphaFoldDB" id="A0A915IMD4"/>
<evidence type="ECO:0000259" key="4">
    <source>
        <dbReference type="PROSITE" id="PS50923"/>
    </source>
</evidence>